<dbReference type="AlphaFoldDB" id="A0AAV4IF67"/>
<dbReference type="EMBL" id="BMAT01006219">
    <property type="protein sequence ID" value="GFS08492.1"/>
    <property type="molecule type" value="Genomic_DNA"/>
</dbReference>
<dbReference type="Proteomes" id="UP000762676">
    <property type="component" value="Unassembled WGS sequence"/>
</dbReference>
<gene>
    <name evidence="1" type="ORF">ElyMa_003015600</name>
</gene>
<sequence>MSSECLRFSRPVFGRLVLSLSYKCLWSFGCHEMSPASMVAPVESGGLRLFQSCGNKTNNAFSAEPDRTFRGCVTLASDRTFRGCVTLVPDRTFRGCVRL</sequence>
<protein>
    <recommendedName>
        <fullName evidence="3">Secreted protein</fullName>
    </recommendedName>
</protein>
<evidence type="ECO:0000313" key="2">
    <source>
        <dbReference type="Proteomes" id="UP000762676"/>
    </source>
</evidence>
<evidence type="ECO:0008006" key="3">
    <source>
        <dbReference type="Google" id="ProtNLM"/>
    </source>
</evidence>
<proteinExistence type="predicted"/>
<organism evidence="1 2">
    <name type="scientific">Elysia marginata</name>
    <dbReference type="NCBI Taxonomy" id="1093978"/>
    <lineage>
        <taxon>Eukaryota</taxon>
        <taxon>Metazoa</taxon>
        <taxon>Spiralia</taxon>
        <taxon>Lophotrochozoa</taxon>
        <taxon>Mollusca</taxon>
        <taxon>Gastropoda</taxon>
        <taxon>Heterobranchia</taxon>
        <taxon>Euthyneura</taxon>
        <taxon>Panpulmonata</taxon>
        <taxon>Sacoglossa</taxon>
        <taxon>Placobranchoidea</taxon>
        <taxon>Plakobranchidae</taxon>
        <taxon>Elysia</taxon>
    </lineage>
</organism>
<evidence type="ECO:0000313" key="1">
    <source>
        <dbReference type="EMBL" id="GFS08492.1"/>
    </source>
</evidence>
<comment type="caution">
    <text evidence="1">The sequence shown here is derived from an EMBL/GenBank/DDBJ whole genome shotgun (WGS) entry which is preliminary data.</text>
</comment>
<reference evidence="1 2" key="1">
    <citation type="journal article" date="2021" name="Elife">
        <title>Chloroplast acquisition without the gene transfer in kleptoplastic sea slugs, Plakobranchus ocellatus.</title>
        <authorList>
            <person name="Maeda T."/>
            <person name="Takahashi S."/>
            <person name="Yoshida T."/>
            <person name="Shimamura S."/>
            <person name="Takaki Y."/>
            <person name="Nagai Y."/>
            <person name="Toyoda A."/>
            <person name="Suzuki Y."/>
            <person name="Arimoto A."/>
            <person name="Ishii H."/>
            <person name="Satoh N."/>
            <person name="Nishiyama T."/>
            <person name="Hasebe M."/>
            <person name="Maruyama T."/>
            <person name="Minagawa J."/>
            <person name="Obokata J."/>
            <person name="Shigenobu S."/>
        </authorList>
    </citation>
    <scope>NUCLEOTIDE SEQUENCE [LARGE SCALE GENOMIC DNA]</scope>
</reference>
<accession>A0AAV4IF67</accession>
<name>A0AAV4IF67_9GAST</name>
<keyword evidence="2" id="KW-1185">Reference proteome</keyword>